<comment type="similarity">
    <text evidence="3 15">Belongs to the anthranilate synthase component I family.</text>
</comment>
<comment type="catalytic activity">
    <reaction evidence="14 15">
        <text>chorismate + L-glutamine = anthranilate + pyruvate + L-glutamate + H(+)</text>
        <dbReference type="Rhea" id="RHEA:21732"/>
        <dbReference type="ChEBI" id="CHEBI:15361"/>
        <dbReference type="ChEBI" id="CHEBI:15378"/>
        <dbReference type="ChEBI" id="CHEBI:16567"/>
        <dbReference type="ChEBI" id="CHEBI:29748"/>
        <dbReference type="ChEBI" id="CHEBI:29985"/>
        <dbReference type="ChEBI" id="CHEBI:58359"/>
        <dbReference type="EC" id="4.1.3.27"/>
    </reaction>
</comment>
<evidence type="ECO:0000256" key="11">
    <source>
        <dbReference type="ARBA" id="ARBA00023141"/>
    </source>
</evidence>
<keyword evidence="8 15" id="KW-0479">Metal-binding</keyword>
<dbReference type="EC" id="4.1.3.27" evidence="5 15"/>
<evidence type="ECO:0000256" key="13">
    <source>
        <dbReference type="ARBA" id="ARBA00025634"/>
    </source>
</evidence>
<evidence type="ECO:0000256" key="5">
    <source>
        <dbReference type="ARBA" id="ARBA00012266"/>
    </source>
</evidence>
<dbReference type="NCBIfam" id="TIGR00564">
    <property type="entry name" value="trpE_most"/>
    <property type="match status" value="1"/>
</dbReference>
<comment type="subunit">
    <text evidence="4 15">Heterotetramer consisting of two non-identical subunits: a beta subunit (TrpG) and a large alpha subunit (TrpE).</text>
</comment>
<dbReference type="Pfam" id="PF04715">
    <property type="entry name" value="Anth_synt_I_N"/>
    <property type="match status" value="1"/>
</dbReference>
<organism evidence="18 19">
    <name type="scientific">Virgibacillus byunsanensis</name>
    <dbReference type="NCBI Taxonomy" id="570945"/>
    <lineage>
        <taxon>Bacteria</taxon>
        <taxon>Bacillati</taxon>
        <taxon>Bacillota</taxon>
        <taxon>Bacilli</taxon>
        <taxon>Bacillales</taxon>
        <taxon>Bacillaceae</taxon>
        <taxon>Virgibacillus</taxon>
    </lineage>
</organism>
<keyword evidence="10 15" id="KW-0460">Magnesium</keyword>
<dbReference type="PANTHER" id="PTHR11236">
    <property type="entry name" value="AMINOBENZOATE/ANTHRANILATE SYNTHASE"/>
    <property type="match status" value="1"/>
</dbReference>
<dbReference type="Gene3D" id="3.60.120.10">
    <property type="entry name" value="Anthranilate synthase"/>
    <property type="match status" value="1"/>
</dbReference>
<dbReference type="InterPro" id="IPR006805">
    <property type="entry name" value="Anth_synth_I_N"/>
</dbReference>
<keyword evidence="9 15" id="KW-0822">Tryptophan biosynthesis</keyword>
<dbReference type="RefSeq" id="WP_390361052.1">
    <property type="nucleotide sequence ID" value="NZ_JBHTKJ010000016.1"/>
</dbReference>
<evidence type="ECO:0000256" key="9">
    <source>
        <dbReference type="ARBA" id="ARBA00022822"/>
    </source>
</evidence>
<keyword evidence="19" id="KW-1185">Reference proteome</keyword>
<dbReference type="InterPro" id="IPR005801">
    <property type="entry name" value="ADC_synthase"/>
</dbReference>
<evidence type="ECO:0000256" key="8">
    <source>
        <dbReference type="ARBA" id="ARBA00022723"/>
    </source>
</evidence>
<dbReference type="PANTHER" id="PTHR11236:SF48">
    <property type="entry name" value="ISOCHORISMATE SYNTHASE MENF"/>
    <property type="match status" value="1"/>
</dbReference>
<comment type="caution">
    <text evidence="18">The sequence shown here is derived from an EMBL/GenBank/DDBJ whole genome shotgun (WGS) entry which is preliminary data.</text>
</comment>
<proteinExistence type="inferred from homology"/>
<sequence length="465" mass="52679">MQLKTQETIPHKMIKQNADTLTPIGIYKGLRGVKKFLLESSFEHEEKGKFSFIGANPYEEIISKEGRTTIIDHESQTTEQQEQPALSILQQYMPKQEVDLPFPFVGGAIGYIGYDSIRSYEQIGEVLEDELDMPDIHLMLYKNVIVFDHSDESVYLITLNPDDHPEHILDKRLAELKKSLTTSSTVETFDDEAVHFTPDMNKQEFMQNVETAKEHIINGDIFQVVLSQRMKANFTGDPFSFYRKLRKANPSPYMFYIDFNDYLILGASPESLIQTTGRNVITNPIAGTRPRGKTKQEDQAHIDDLLRDEKEIAEHNMLVDLSRNDIGRICEPNSISIPIYMGIEKYQHVMHMVSEVHGKLRADLSSIDALISCLPAGTVSGAPKIRAMQIINDLEEKKRGAYGGGIGYINVNHDLNMALTIRSLVVKDHQAYLQTGAGIVYDSVPENEYNETLHKAKSLMEVNKL</sequence>
<evidence type="ECO:0000313" key="19">
    <source>
        <dbReference type="Proteomes" id="UP001597040"/>
    </source>
</evidence>
<comment type="function">
    <text evidence="13 15">Part of a heterotetrameric complex that catalyzes the two-step biosynthesis of anthranilate, an intermediate in the biosynthesis of L-tryptophan. In the first step, the glutamine-binding beta subunit (TrpG) of anthranilate synthase (AS) provides the glutamine amidotransferase activity which generates ammonia as a substrate that, along with chorismate, is used in the second step, catalyzed by the large alpha subunit of AS (TrpE) to produce anthranilate. In the absence of TrpG, TrpE can synthesize anthranilate directly from chorismate and high concentrations of ammonia.</text>
</comment>
<reference evidence="19" key="1">
    <citation type="journal article" date="2019" name="Int. J. Syst. Evol. Microbiol.">
        <title>The Global Catalogue of Microorganisms (GCM) 10K type strain sequencing project: providing services to taxonomists for standard genome sequencing and annotation.</title>
        <authorList>
            <consortium name="The Broad Institute Genomics Platform"/>
            <consortium name="The Broad Institute Genome Sequencing Center for Infectious Disease"/>
            <person name="Wu L."/>
            <person name="Ma J."/>
        </authorList>
    </citation>
    <scope>NUCLEOTIDE SEQUENCE [LARGE SCALE GENOMIC DNA]</scope>
    <source>
        <strain evidence="19">CCUG 56754</strain>
    </source>
</reference>
<feature type="domain" description="Anthranilate synthase component I N-terminal" evidence="17">
    <location>
        <begin position="19"/>
        <end position="156"/>
    </location>
</feature>
<feature type="domain" description="Chorismate-utilising enzyme C-terminal" evidence="16">
    <location>
        <begin position="202"/>
        <end position="455"/>
    </location>
</feature>
<dbReference type="SUPFAM" id="SSF56322">
    <property type="entry name" value="ADC synthase"/>
    <property type="match status" value="1"/>
</dbReference>
<evidence type="ECO:0000256" key="10">
    <source>
        <dbReference type="ARBA" id="ARBA00022842"/>
    </source>
</evidence>
<comment type="pathway">
    <text evidence="2 15">Amino-acid biosynthesis; L-tryptophan biosynthesis; L-tryptophan from chorismate: step 1/5.</text>
</comment>
<evidence type="ECO:0000256" key="15">
    <source>
        <dbReference type="RuleBase" id="RU364045"/>
    </source>
</evidence>
<dbReference type="EMBL" id="JBHTKJ010000016">
    <property type="protein sequence ID" value="MFD1038250.1"/>
    <property type="molecule type" value="Genomic_DNA"/>
</dbReference>
<keyword evidence="12 15" id="KW-0456">Lyase</keyword>
<keyword evidence="11 15" id="KW-0057">Aromatic amino acid biosynthesis</keyword>
<dbReference type="InterPro" id="IPR015890">
    <property type="entry name" value="Chorismate_C"/>
</dbReference>
<evidence type="ECO:0000256" key="4">
    <source>
        <dbReference type="ARBA" id="ARBA00011575"/>
    </source>
</evidence>
<accession>A0ABW3LIN8</accession>
<evidence type="ECO:0000256" key="2">
    <source>
        <dbReference type="ARBA" id="ARBA00004873"/>
    </source>
</evidence>
<dbReference type="Pfam" id="PF00425">
    <property type="entry name" value="Chorismate_bind"/>
    <property type="match status" value="1"/>
</dbReference>
<evidence type="ECO:0000256" key="12">
    <source>
        <dbReference type="ARBA" id="ARBA00023239"/>
    </source>
</evidence>
<comment type="cofactor">
    <cofactor evidence="1 15">
        <name>Mg(2+)</name>
        <dbReference type="ChEBI" id="CHEBI:18420"/>
    </cofactor>
</comment>
<evidence type="ECO:0000256" key="3">
    <source>
        <dbReference type="ARBA" id="ARBA00009562"/>
    </source>
</evidence>
<dbReference type="InterPro" id="IPR005256">
    <property type="entry name" value="Anth_synth_I_PabB"/>
</dbReference>
<dbReference type="Proteomes" id="UP001597040">
    <property type="component" value="Unassembled WGS sequence"/>
</dbReference>
<gene>
    <name evidence="15 18" type="primary">trpE</name>
    <name evidence="18" type="ORF">ACFQ3N_07480</name>
</gene>
<evidence type="ECO:0000259" key="16">
    <source>
        <dbReference type="Pfam" id="PF00425"/>
    </source>
</evidence>
<name>A0ABW3LIN8_9BACI</name>
<evidence type="ECO:0000313" key="18">
    <source>
        <dbReference type="EMBL" id="MFD1038250.1"/>
    </source>
</evidence>
<evidence type="ECO:0000256" key="14">
    <source>
        <dbReference type="ARBA" id="ARBA00047683"/>
    </source>
</evidence>
<evidence type="ECO:0000256" key="1">
    <source>
        <dbReference type="ARBA" id="ARBA00001946"/>
    </source>
</evidence>
<protein>
    <recommendedName>
        <fullName evidence="6 15">Anthranilate synthase component 1</fullName>
        <ecNumber evidence="5 15">4.1.3.27</ecNumber>
    </recommendedName>
</protein>
<evidence type="ECO:0000259" key="17">
    <source>
        <dbReference type="Pfam" id="PF04715"/>
    </source>
</evidence>
<evidence type="ECO:0000256" key="6">
    <source>
        <dbReference type="ARBA" id="ARBA00020653"/>
    </source>
</evidence>
<dbReference type="InterPro" id="IPR019999">
    <property type="entry name" value="Anth_synth_I-like"/>
</dbReference>
<dbReference type="PRINTS" id="PR00095">
    <property type="entry name" value="ANTSNTHASEI"/>
</dbReference>
<dbReference type="GO" id="GO:0004049">
    <property type="term" value="F:anthranilate synthase activity"/>
    <property type="evidence" value="ECO:0007669"/>
    <property type="project" value="UniProtKB-EC"/>
</dbReference>
<keyword evidence="7 15" id="KW-0028">Amino-acid biosynthesis</keyword>
<evidence type="ECO:0000256" key="7">
    <source>
        <dbReference type="ARBA" id="ARBA00022605"/>
    </source>
</evidence>